<evidence type="ECO:0000313" key="1">
    <source>
        <dbReference type="EMBL" id="OGC88643.1"/>
    </source>
</evidence>
<comment type="caution">
    <text evidence="1">The sequence shown here is derived from an EMBL/GenBank/DDBJ whole genome shotgun (WGS) entry which is preliminary data.</text>
</comment>
<dbReference type="STRING" id="1797247.A2419_02245"/>
<dbReference type="Proteomes" id="UP000176568">
    <property type="component" value="Unassembled WGS sequence"/>
</dbReference>
<evidence type="ECO:0000313" key="2">
    <source>
        <dbReference type="Proteomes" id="UP000176568"/>
    </source>
</evidence>
<reference evidence="1 2" key="1">
    <citation type="journal article" date="2016" name="Nat. Commun.">
        <title>Thousands of microbial genomes shed light on interconnected biogeochemical processes in an aquifer system.</title>
        <authorList>
            <person name="Anantharaman K."/>
            <person name="Brown C.T."/>
            <person name="Hug L.A."/>
            <person name="Sharon I."/>
            <person name="Castelle C.J."/>
            <person name="Probst A.J."/>
            <person name="Thomas B.C."/>
            <person name="Singh A."/>
            <person name="Wilkins M.J."/>
            <person name="Karaoz U."/>
            <person name="Brodie E.L."/>
            <person name="Williams K.H."/>
            <person name="Hubbard S.S."/>
            <person name="Banfield J.F."/>
        </authorList>
    </citation>
    <scope>NUCLEOTIDE SEQUENCE [LARGE SCALE GENOMIC DNA]</scope>
</reference>
<protein>
    <recommendedName>
        <fullName evidence="3">Thioredoxin domain-containing protein</fullName>
    </recommendedName>
</protein>
<proteinExistence type="predicted"/>
<name>A0A1F4Y5U9_9BACT</name>
<gene>
    <name evidence="1" type="ORF">A2419_02245</name>
</gene>
<evidence type="ECO:0008006" key="3">
    <source>
        <dbReference type="Google" id="ProtNLM"/>
    </source>
</evidence>
<dbReference type="EMBL" id="MEXB01000006">
    <property type="protein sequence ID" value="OGC88643.1"/>
    <property type="molecule type" value="Genomic_DNA"/>
</dbReference>
<organism evidence="1 2">
    <name type="scientific">Candidatus Adlerbacteria bacterium RIFOXYC1_FULL_48_26</name>
    <dbReference type="NCBI Taxonomy" id="1797247"/>
    <lineage>
        <taxon>Bacteria</taxon>
        <taxon>Candidatus Adleribacteriota</taxon>
    </lineage>
</organism>
<dbReference type="AlphaFoldDB" id="A0A1F4Y5U9"/>
<sequence length="222" mass="24891">MAWKKYLLTLVITAAIFATAFYAAWRFNQARIADIAATEQSISIDILSSETQFDLLGNLDCKTIEENDILSDELNSLASRLSVAEQNLGSDNKQVILLKKQYSLLQIKDYLLLEQISKKCNLKPVYILYFYSNAGDCAQCGEAGQVLTYLRQTYPGLRVYSFDYNLDLSALKTLESLYKVSGPLPAYIINGRAPIFGFKPLDELQKIMPELKTLATSTTPTN</sequence>
<accession>A0A1F4Y5U9</accession>